<evidence type="ECO:0000256" key="5">
    <source>
        <dbReference type="ARBA" id="ARBA00022884"/>
    </source>
</evidence>
<dbReference type="SUPFAM" id="SSF53300">
    <property type="entry name" value="vWA-like"/>
    <property type="match status" value="1"/>
</dbReference>
<evidence type="ECO:0000256" key="1">
    <source>
        <dbReference type="ARBA" id="ARBA00004496"/>
    </source>
</evidence>
<comment type="similarity">
    <text evidence="2">Belongs to the Ro 60 kDa family.</text>
</comment>
<dbReference type="Proteomes" id="UP000887565">
    <property type="component" value="Unplaced"/>
</dbReference>
<accession>A0A915HRD2</accession>
<evidence type="ECO:0000313" key="9">
    <source>
        <dbReference type="WBParaSite" id="nRc.2.0.1.t04000-RA"/>
    </source>
</evidence>
<sequence length="705" mass="79598">MFMRPGLDQTSEWAKLEPFGDTIQATHQSVKSREDEVLNSAGGFVFSVSDIMQLRRFLILGTSGGTYYATERQLTLQNADNILNMLEKGRGLEILKEVEMIDSANRAPSMNPIIYCLAVVARNGDAESKAEVYRLLPKICRIPTHLFKFIAYAEKATNGKSTGWVRRHRKAVGDWYIHKNLMNLVMAITKYQKRDGWSHRDVLRLAHPCVSRSRAMKRHIDGRFKSLDESKMSSAEVQAIVKEVDSYHDDVFLYCAKGFGALLERRAEFTEYIIKNLEDNTSALDISCDNGKEQKTTDETKLAKKKYKLMKKSKRFTENAPNYLKFLQSVEDLKSCKDENEAVALIKRFSLVREHVPTRLLSSVVVWRCLLENMPMTAMIRNLGKMTAVGLLKEEDNVESDIVCKKLNDVDALKAARIHPFAILLALSVYRQKSGEKGNRNLPLIAKLFDYCVIRKLTWEPNKSVLAALDSAFYASFVNVRPTNKRFLLAIDVSGSMSANINNTCLSCREAVGALSMVTLRTEPVCEMVAFQDDLQELSFEKTDTLEMIDKKMSDLPFGGTDCSLPMLWAARKKKQFDCIIVYTDSETYFGNIKPAEAMRLYRKMSGVKGMDPDRQPYFGYADPDSCSSRQIRIRDLRDAKLIVVGMTATNFTIADPSDPNMMDVVGFDAAAPELIRNFVASGFEIDDGNEKSGNKEWDAALGDD</sequence>
<dbReference type="Pfam" id="PF25045">
    <property type="entry name" value="vWA_Ro60"/>
    <property type="match status" value="2"/>
</dbReference>
<organism evidence="8 9">
    <name type="scientific">Romanomermis culicivorax</name>
    <name type="common">Nematode worm</name>
    <dbReference type="NCBI Taxonomy" id="13658"/>
    <lineage>
        <taxon>Eukaryota</taxon>
        <taxon>Metazoa</taxon>
        <taxon>Ecdysozoa</taxon>
        <taxon>Nematoda</taxon>
        <taxon>Enoplea</taxon>
        <taxon>Dorylaimia</taxon>
        <taxon>Mermithida</taxon>
        <taxon>Mermithoidea</taxon>
        <taxon>Mermithidae</taxon>
        <taxon>Romanomermis</taxon>
    </lineage>
</organism>
<dbReference type="OMA" id="GRGWCKH"/>
<dbReference type="WBParaSite" id="nRc.2.0.1.t04000-RA">
    <property type="protein sequence ID" value="nRc.2.0.1.t04000-RA"/>
    <property type="gene ID" value="nRc.2.0.1.g04000"/>
</dbReference>
<dbReference type="GO" id="GO:0003723">
    <property type="term" value="F:RNA binding"/>
    <property type="evidence" value="ECO:0007669"/>
    <property type="project" value="UniProtKB-KW"/>
</dbReference>
<keyword evidence="5" id="KW-0694">RNA-binding</keyword>
<dbReference type="SUPFAM" id="SSF140864">
    <property type="entry name" value="TROVE domain-like"/>
    <property type="match status" value="1"/>
</dbReference>
<protein>
    <submittedName>
        <fullName evidence="9">TROVE domain-containing protein</fullName>
    </submittedName>
</protein>
<evidence type="ECO:0000256" key="4">
    <source>
        <dbReference type="ARBA" id="ARBA00022723"/>
    </source>
</evidence>
<dbReference type="PANTHER" id="PTHR14202:SF0">
    <property type="entry name" value="RNA-BINDING PROTEIN RO60"/>
    <property type="match status" value="1"/>
</dbReference>
<dbReference type="AlphaFoldDB" id="A0A915HRD2"/>
<feature type="domain" description="TROVE" evidence="7">
    <location>
        <begin position="37"/>
        <end position="485"/>
    </location>
</feature>
<evidence type="ECO:0000256" key="2">
    <source>
        <dbReference type="ARBA" id="ARBA00007814"/>
    </source>
</evidence>
<evidence type="ECO:0000256" key="3">
    <source>
        <dbReference type="ARBA" id="ARBA00022490"/>
    </source>
</evidence>
<dbReference type="Gene3D" id="3.40.50.410">
    <property type="entry name" value="von Willebrand factor, type A domain"/>
    <property type="match status" value="3"/>
</dbReference>
<reference evidence="9" key="1">
    <citation type="submission" date="2022-11" db="UniProtKB">
        <authorList>
            <consortium name="WormBaseParasite"/>
        </authorList>
    </citation>
    <scope>IDENTIFICATION</scope>
</reference>
<proteinExistence type="inferred from homology"/>
<evidence type="ECO:0000256" key="6">
    <source>
        <dbReference type="ARBA" id="ARBA00023274"/>
    </source>
</evidence>
<evidence type="ECO:0000313" key="8">
    <source>
        <dbReference type="Proteomes" id="UP000887565"/>
    </source>
</evidence>
<dbReference type="InterPro" id="IPR008858">
    <property type="entry name" value="TROVE_dom"/>
</dbReference>
<name>A0A915HRD2_ROMCU</name>
<dbReference type="GO" id="GO:1990904">
    <property type="term" value="C:ribonucleoprotein complex"/>
    <property type="evidence" value="ECO:0007669"/>
    <property type="project" value="UniProtKB-KW"/>
</dbReference>
<comment type="subcellular location">
    <subcellularLocation>
        <location evidence="1">Cytoplasm</location>
    </subcellularLocation>
</comment>
<evidence type="ECO:0000259" key="7">
    <source>
        <dbReference type="PROSITE" id="PS50988"/>
    </source>
</evidence>
<keyword evidence="6" id="KW-0687">Ribonucleoprotein</keyword>
<dbReference type="InterPro" id="IPR040322">
    <property type="entry name" value="TROVE2"/>
</dbReference>
<keyword evidence="3" id="KW-0963">Cytoplasm</keyword>
<keyword evidence="4" id="KW-0479">Metal-binding</keyword>
<dbReference type="PROSITE" id="PS50988">
    <property type="entry name" value="TROVE"/>
    <property type="match status" value="1"/>
</dbReference>
<dbReference type="Pfam" id="PF05731">
    <property type="entry name" value="TROVE"/>
    <property type="match status" value="1"/>
</dbReference>
<dbReference type="GO" id="GO:0046872">
    <property type="term" value="F:metal ion binding"/>
    <property type="evidence" value="ECO:0007669"/>
    <property type="project" value="UniProtKB-KW"/>
</dbReference>
<dbReference type="InterPro" id="IPR037214">
    <property type="entry name" value="TROVE_dom_sf"/>
</dbReference>
<keyword evidence="8" id="KW-1185">Reference proteome</keyword>
<dbReference type="InterPro" id="IPR056800">
    <property type="entry name" value="vWA_Ro60"/>
</dbReference>
<dbReference type="PANTHER" id="PTHR14202">
    <property type="entry name" value="60 KDA RIBONUCLEOPROTEIN SSA/RO"/>
    <property type="match status" value="1"/>
</dbReference>
<dbReference type="InterPro" id="IPR036465">
    <property type="entry name" value="vWFA_dom_sf"/>
</dbReference>
<dbReference type="GO" id="GO:0005737">
    <property type="term" value="C:cytoplasm"/>
    <property type="evidence" value="ECO:0007669"/>
    <property type="project" value="UniProtKB-SubCell"/>
</dbReference>